<proteinExistence type="predicted"/>
<reference evidence="8" key="1">
    <citation type="journal article" date="2019" name="Int. J. Syst. Evol. Microbiol.">
        <title>The Global Catalogue of Microorganisms (GCM) 10K type strain sequencing project: providing services to taxonomists for standard genome sequencing and annotation.</title>
        <authorList>
            <consortium name="The Broad Institute Genomics Platform"/>
            <consortium name="The Broad Institute Genome Sequencing Center for Infectious Disease"/>
            <person name="Wu L."/>
            <person name="Ma J."/>
        </authorList>
    </citation>
    <scope>NUCLEOTIDE SEQUENCE [LARGE SCALE GENOMIC DNA]</scope>
    <source>
        <strain evidence="8">CGMCC 1.10832</strain>
    </source>
</reference>
<keyword evidence="4" id="KW-0808">Transferase</keyword>
<organism evidence="7 8">
    <name type="scientific">Marivirga lumbricoides</name>
    <dbReference type="NCBI Taxonomy" id="1046115"/>
    <lineage>
        <taxon>Bacteria</taxon>
        <taxon>Pseudomonadati</taxon>
        <taxon>Bacteroidota</taxon>
        <taxon>Cytophagia</taxon>
        <taxon>Cytophagales</taxon>
        <taxon>Marivirgaceae</taxon>
        <taxon>Marivirga</taxon>
    </lineage>
</organism>
<dbReference type="InterPro" id="IPR029044">
    <property type="entry name" value="Nucleotide-diphossugar_trans"/>
</dbReference>
<keyword evidence="3" id="KW-0328">Glycosyltransferase</keyword>
<comment type="caution">
    <text evidence="7">The sequence shown here is derived from an EMBL/GenBank/DDBJ whole genome shotgun (WGS) entry which is preliminary data.</text>
</comment>
<dbReference type="NCBIfam" id="TIGR04283">
    <property type="entry name" value="glyco_like_mftF"/>
    <property type="match status" value="1"/>
</dbReference>
<dbReference type="EMBL" id="BMEC01000005">
    <property type="protein sequence ID" value="GGC32243.1"/>
    <property type="molecule type" value="Genomic_DNA"/>
</dbReference>
<name>A0ABQ1M1Q3_9BACT</name>
<keyword evidence="5" id="KW-0472">Membrane</keyword>
<accession>A0ABQ1M1Q3</accession>
<dbReference type="InterPro" id="IPR001173">
    <property type="entry name" value="Glyco_trans_2-like"/>
</dbReference>
<dbReference type="SUPFAM" id="SSF53448">
    <property type="entry name" value="Nucleotide-diphospho-sugar transferases"/>
    <property type="match status" value="1"/>
</dbReference>
<protein>
    <submittedName>
        <fullName evidence="7">Glycosyl hydrolase</fullName>
    </submittedName>
</protein>
<keyword evidence="8" id="KW-1185">Reference proteome</keyword>
<sequence>MSSTKHKKLSVIIPTLNEEKLIGKLLQHITLNSNGHVADVIVVDANSKDNTESKAIQLGANVIKSEEASRALQMNKGAEMATGDILYFVHADAFPPVTFAEDILQAVDEGIDFGCYRFRFKSSNPLLKINSFFTRFKFLWCRGGDQTLFIKKDIFEAEGRFNEKYVVMEDFELIQRLWRKYKFTVLPKSVIVSARKYKINGYFRVNIANLIVFRMFKKGKAPQKLKEKYHQLIRHPKDQEPGEQGS</sequence>
<dbReference type="Gene3D" id="3.90.550.10">
    <property type="entry name" value="Spore Coat Polysaccharide Biosynthesis Protein SpsA, Chain A"/>
    <property type="match status" value="1"/>
</dbReference>
<dbReference type="PANTHER" id="PTHR43646:SF2">
    <property type="entry name" value="GLYCOSYLTRANSFERASE 2-LIKE DOMAIN-CONTAINING PROTEIN"/>
    <property type="match status" value="1"/>
</dbReference>
<comment type="subcellular location">
    <subcellularLocation>
        <location evidence="1">Cell membrane</location>
    </subcellularLocation>
</comment>
<keyword evidence="7" id="KW-0378">Hydrolase</keyword>
<dbReference type="PANTHER" id="PTHR43646">
    <property type="entry name" value="GLYCOSYLTRANSFERASE"/>
    <property type="match status" value="1"/>
</dbReference>
<dbReference type="RefSeq" id="WP_188462345.1">
    <property type="nucleotide sequence ID" value="NZ_BAABHU010000005.1"/>
</dbReference>
<dbReference type="Pfam" id="PF00535">
    <property type="entry name" value="Glycos_transf_2"/>
    <property type="match status" value="1"/>
</dbReference>
<feature type="domain" description="Glycosyltransferase 2-like" evidence="6">
    <location>
        <begin position="10"/>
        <end position="131"/>
    </location>
</feature>
<evidence type="ECO:0000256" key="2">
    <source>
        <dbReference type="ARBA" id="ARBA00022475"/>
    </source>
</evidence>
<evidence type="ECO:0000256" key="4">
    <source>
        <dbReference type="ARBA" id="ARBA00022679"/>
    </source>
</evidence>
<dbReference type="InterPro" id="IPR026461">
    <property type="entry name" value="Trfase_2_rSAM/seldom_assoc"/>
</dbReference>
<dbReference type="GO" id="GO:0016787">
    <property type="term" value="F:hydrolase activity"/>
    <property type="evidence" value="ECO:0007669"/>
    <property type="project" value="UniProtKB-KW"/>
</dbReference>
<dbReference type="CDD" id="cd02522">
    <property type="entry name" value="GT_2_like_a"/>
    <property type="match status" value="1"/>
</dbReference>
<evidence type="ECO:0000259" key="6">
    <source>
        <dbReference type="Pfam" id="PF00535"/>
    </source>
</evidence>
<evidence type="ECO:0000313" key="8">
    <source>
        <dbReference type="Proteomes" id="UP000636010"/>
    </source>
</evidence>
<evidence type="ECO:0000256" key="1">
    <source>
        <dbReference type="ARBA" id="ARBA00004236"/>
    </source>
</evidence>
<evidence type="ECO:0000256" key="5">
    <source>
        <dbReference type="ARBA" id="ARBA00023136"/>
    </source>
</evidence>
<keyword evidence="2" id="KW-1003">Cell membrane</keyword>
<evidence type="ECO:0000256" key="3">
    <source>
        <dbReference type="ARBA" id="ARBA00022676"/>
    </source>
</evidence>
<evidence type="ECO:0000313" key="7">
    <source>
        <dbReference type="EMBL" id="GGC32243.1"/>
    </source>
</evidence>
<dbReference type="Proteomes" id="UP000636010">
    <property type="component" value="Unassembled WGS sequence"/>
</dbReference>
<gene>
    <name evidence="7" type="ORF">GCM10011506_17120</name>
</gene>